<feature type="signal peptide" evidence="1">
    <location>
        <begin position="1"/>
        <end position="23"/>
    </location>
</feature>
<sequence length="81" mass="9329">MTWKSRLILFQLIFPYVAQNTAGQKICHLEILQVHSLNTLAVTSNILSTLLQSRDCVRSATHPRDTHVRDDNEWLDLQLLS</sequence>
<evidence type="ECO:0000256" key="1">
    <source>
        <dbReference type="SAM" id="SignalP"/>
    </source>
</evidence>
<comment type="caution">
    <text evidence="2">The sequence shown here is derived from an EMBL/GenBank/DDBJ whole genome shotgun (WGS) entry which is preliminary data.</text>
</comment>
<dbReference type="RefSeq" id="XP_066614802.1">
    <property type="nucleotide sequence ID" value="XM_066757333.1"/>
</dbReference>
<reference evidence="3" key="1">
    <citation type="submission" date="2015-01" db="EMBL/GenBank/DDBJ databases">
        <title>The Genome Sequence of Cryptococcus gattii MMRL2647.</title>
        <authorList>
            <consortium name="The Broad Institute Genomics Platform"/>
            <person name="Cuomo C."/>
            <person name="Litvintseva A."/>
            <person name="Chen Y."/>
            <person name="Heitman J."/>
            <person name="Sun S."/>
            <person name="Springer D."/>
            <person name="Dromer F."/>
            <person name="Young S."/>
            <person name="Zeng Q."/>
            <person name="Gargeya S."/>
            <person name="Abouelleil A."/>
            <person name="Alvarado L."/>
            <person name="Chapman S.B."/>
            <person name="Gainer-Dewar J."/>
            <person name="Goldberg J."/>
            <person name="Griggs A."/>
            <person name="Gujja S."/>
            <person name="Hansen M."/>
            <person name="Howarth C."/>
            <person name="Imamovic A."/>
            <person name="Larimer J."/>
            <person name="Murphy C."/>
            <person name="Naylor J."/>
            <person name="Pearson M."/>
            <person name="Priest M."/>
            <person name="Roberts A."/>
            <person name="Saif S."/>
            <person name="Shea T."/>
            <person name="Sykes S."/>
            <person name="Wortman J."/>
            <person name="Nusbaum C."/>
            <person name="Birren B."/>
        </authorList>
    </citation>
    <scope>NUCLEOTIDE SEQUENCE [LARGE SCALE GENOMIC DNA]</scope>
    <source>
        <strain evidence="3">IND107</strain>
    </source>
</reference>
<dbReference type="GeneID" id="91989654"/>
<dbReference type="Proteomes" id="UP000054399">
    <property type="component" value="Unassembled WGS sequence"/>
</dbReference>
<evidence type="ECO:0008006" key="4">
    <source>
        <dbReference type="Google" id="ProtNLM"/>
    </source>
</evidence>
<proteinExistence type="predicted"/>
<gene>
    <name evidence="2" type="ORF">I308_102798</name>
</gene>
<reference evidence="2 3" key="2">
    <citation type="submission" date="2024-01" db="EMBL/GenBank/DDBJ databases">
        <title>Comparative genomics of Cryptococcus and Kwoniella reveals pathogenesis evolution and contrasting modes of karyotype evolution via chromosome fusion or intercentromeric recombination.</title>
        <authorList>
            <person name="Coelho M.A."/>
            <person name="David-Palma M."/>
            <person name="Shea T."/>
            <person name="Bowers K."/>
            <person name="Mcginley-Smith S."/>
            <person name="Mohammad A.W."/>
            <person name="Gnirke A."/>
            <person name="Yurkov A.M."/>
            <person name="Nowrousian M."/>
            <person name="Sun S."/>
            <person name="Cuomo C.A."/>
            <person name="Heitman J."/>
        </authorList>
    </citation>
    <scope>NUCLEOTIDE SEQUENCE [LARGE SCALE GENOMIC DNA]</scope>
    <source>
        <strain evidence="2 3">IND107</strain>
    </source>
</reference>
<feature type="chain" id="PRO_5046302567" description="Secreted protein" evidence="1">
    <location>
        <begin position="24"/>
        <end position="81"/>
    </location>
</feature>
<evidence type="ECO:0000313" key="3">
    <source>
        <dbReference type="Proteomes" id="UP000054399"/>
    </source>
</evidence>
<evidence type="ECO:0000313" key="2">
    <source>
        <dbReference type="EMBL" id="KAL0250615.1"/>
    </source>
</evidence>
<accession>A0ABR3BUK5</accession>
<protein>
    <recommendedName>
        <fullName evidence="4">Secreted protein</fullName>
    </recommendedName>
</protein>
<keyword evidence="1" id="KW-0732">Signal</keyword>
<name>A0ABR3BUK5_9TREE</name>
<dbReference type="EMBL" id="ATAM02000004">
    <property type="protein sequence ID" value="KAL0250615.1"/>
    <property type="molecule type" value="Genomic_DNA"/>
</dbReference>
<organism evidence="2 3">
    <name type="scientific">Cryptococcus tetragattii IND107</name>
    <dbReference type="NCBI Taxonomy" id="1296105"/>
    <lineage>
        <taxon>Eukaryota</taxon>
        <taxon>Fungi</taxon>
        <taxon>Dikarya</taxon>
        <taxon>Basidiomycota</taxon>
        <taxon>Agaricomycotina</taxon>
        <taxon>Tremellomycetes</taxon>
        <taxon>Tremellales</taxon>
        <taxon>Cryptococcaceae</taxon>
        <taxon>Cryptococcus</taxon>
        <taxon>Cryptococcus gattii species complex</taxon>
    </lineage>
</organism>
<keyword evidence="3" id="KW-1185">Reference proteome</keyword>